<dbReference type="RefSeq" id="WP_002957695.1">
    <property type="nucleotide sequence ID" value="NC_020555.1"/>
</dbReference>
<dbReference type="EMBL" id="AP012492">
    <property type="protein sequence ID" value="BAM32726.1"/>
    <property type="molecule type" value="Genomic_DNA"/>
</dbReference>
<name>A0AAI8QGJ5_9HELI</name>
<dbReference type="AlphaFoldDB" id="A0AAI8QGJ5"/>
<evidence type="ECO:0000313" key="2">
    <source>
        <dbReference type="EMBL" id="EFR47796.1"/>
    </source>
</evidence>
<dbReference type="EMBL" id="DS990417">
    <property type="protein sequence ID" value="EFR47796.1"/>
    <property type="molecule type" value="Genomic_DNA"/>
</dbReference>
<evidence type="ECO:0000313" key="1">
    <source>
        <dbReference type="EMBL" id="BAM32726.1"/>
    </source>
</evidence>
<reference evidence="1" key="3">
    <citation type="submission" date="2012-07" db="EMBL/GenBank/DDBJ databases">
        <authorList>
            <person name="Akiyama T."/>
            <person name="Takeshita N."/>
            <person name="Ohmagari N."/>
            <person name="Kirikae T."/>
        </authorList>
    </citation>
    <scope>NUCLEOTIDE SEQUENCE</scope>
    <source>
        <strain evidence="1">ATCC BAA-847</strain>
    </source>
</reference>
<evidence type="ECO:0000313" key="3">
    <source>
        <dbReference type="Proteomes" id="UP000005755"/>
    </source>
</evidence>
<reference evidence="3" key="4">
    <citation type="journal article" date="2014" name="Genome Announc.">
        <title>Draft genome sequences of six enterohepatic helicobacter species isolated from humans and one from rhesus macaques.</title>
        <authorList>
            <person name="Shen Z."/>
            <person name="Sheh A."/>
            <person name="Young S.K."/>
            <person name="Abouelliel A."/>
            <person name="Ward D.V."/>
            <person name="Earl A.M."/>
            <person name="Fox J.G."/>
        </authorList>
    </citation>
    <scope>NUCLEOTIDE SEQUENCE [LARGE SCALE GENOMIC DNA]</scope>
    <source>
        <strain evidence="3">CCUG 18818</strain>
    </source>
</reference>
<dbReference type="KEGG" id="hcb:HCBAA847_1496"/>
<reference evidence="2" key="1">
    <citation type="submission" date="2008-08" db="EMBL/GenBank/DDBJ databases">
        <title>Annotation of Helicobacter cinaedi strain CCUG 18818.</title>
        <authorList>
            <consortium name="The Broad Institute Genome Sequencing Platform"/>
            <person name="Fox J.G."/>
            <person name="Shen Z."/>
            <person name="Charoenlap N."/>
            <person name="Schauer D.B."/>
            <person name="Ward D."/>
            <person name="Mehta T."/>
            <person name="Young S."/>
            <person name="Jaffe D."/>
            <person name="Gnerre S."/>
            <person name="Berlin A."/>
            <person name="Heiman D."/>
            <person name="Hepburn T."/>
            <person name="Shea T."/>
            <person name="Sykes S."/>
            <person name="Alvarado L."/>
            <person name="Kodira C."/>
            <person name="Borodovsky M."/>
            <person name="Lander E."/>
            <person name="Galagan J."/>
            <person name="Nusbaum C."/>
            <person name="Birren B."/>
        </authorList>
    </citation>
    <scope>NUCLEOTIDE SEQUENCE</scope>
    <source>
        <strain evidence="2">CCUG 18818</strain>
    </source>
</reference>
<sequence>MEFNDVPTPREARETIDPHHLIWYDKEYNEDETGKMRWEFELWNFGYEDAFEYCKDIWLAFGYNIVLIDYIDCIETMIWHFSINDMRCTWFFNDFPAYHYIIPFKETEENLNKLEGYIKIIIDELNKLAIEKRIEPY</sequence>
<reference evidence="1 4" key="2">
    <citation type="journal article" date="2012" name="J. Bacteriol.">
        <title>Complete Genome Sequence of Helicobacter cinaedi Type Strain ATCC BAA-847.</title>
        <authorList>
            <person name="Miyoshi-Akiyama T."/>
            <person name="Takeshita N."/>
            <person name="Ohmagari N."/>
            <person name="Kirikae T."/>
        </authorList>
    </citation>
    <scope>NUCLEOTIDE SEQUENCE [LARGE SCALE GENOMIC DNA]</scope>
    <source>
        <strain evidence="1 4">ATCC BAA-847</strain>
    </source>
</reference>
<evidence type="ECO:0000313" key="4">
    <source>
        <dbReference type="Proteomes" id="UP000006036"/>
    </source>
</evidence>
<dbReference type="Proteomes" id="UP000005755">
    <property type="component" value="Unassembled WGS sequence"/>
</dbReference>
<organism evidence="1 4">
    <name type="scientific">Helicobacter cinaedi CCUG 18818 = ATCC BAA-847</name>
    <dbReference type="NCBI Taxonomy" id="537971"/>
    <lineage>
        <taxon>Bacteria</taxon>
        <taxon>Pseudomonadati</taxon>
        <taxon>Campylobacterota</taxon>
        <taxon>Epsilonproteobacteria</taxon>
        <taxon>Campylobacterales</taxon>
        <taxon>Helicobacteraceae</taxon>
        <taxon>Helicobacter</taxon>
    </lineage>
</organism>
<keyword evidence="3" id="KW-1185">Reference proteome</keyword>
<dbReference type="Proteomes" id="UP000006036">
    <property type="component" value="Chromosome 1"/>
</dbReference>
<proteinExistence type="predicted"/>
<gene>
    <name evidence="1" type="ORF">HCBAA847_1496</name>
    <name evidence="2" type="ORF">HCCG_02345</name>
</gene>
<accession>A0AAI8QGJ5</accession>
<protein>
    <submittedName>
        <fullName evidence="1">Uncharacterized protein</fullName>
    </submittedName>
</protein>